<sequence>MANNYLQAAFAVTVTASEARLIAAVQRAIEAIDNGVEGDEATAFVADLGPEFATAFPGGDADPFAGVMTIFPDADFPCLDADITIEDGPEADTKIVSFTGDQFGVEQVANLLFACAKSALPLGFQYAYTCDRLRHDEFGGGAIVITQAGIRYHSTSDILRAGLDGTPTDEGRSGFVLATRDPEHGLSFWNNETGFGRLAEATVFSKAEAAAFDKPIAHDEPEWLACPAGSP</sequence>
<reference evidence="1 2" key="1">
    <citation type="submission" date="2023-03" db="EMBL/GenBank/DDBJ databases">
        <title>Novosphingobium cyanobacteriorum sp. nov., isolated from a eutrophic reservoir during the Microcystis bloom period.</title>
        <authorList>
            <person name="Kang M."/>
            <person name="Le V."/>
            <person name="Ko S.-R."/>
            <person name="Lee S.-A."/>
            <person name="Ahn C.-Y."/>
        </authorList>
    </citation>
    <scope>NUCLEOTIDE SEQUENCE [LARGE SCALE GENOMIC DNA]</scope>
    <source>
        <strain evidence="1 2">HBC54</strain>
    </source>
</reference>
<organism evidence="1 2">
    <name type="scientific">Novosphingobium cyanobacteriorum</name>
    <dbReference type="NCBI Taxonomy" id="3024215"/>
    <lineage>
        <taxon>Bacteria</taxon>
        <taxon>Pseudomonadati</taxon>
        <taxon>Pseudomonadota</taxon>
        <taxon>Alphaproteobacteria</taxon>
        <taxon>Sphingomonadales</taxon>
        <taxon>Sphingomonadaceae</taxon>
        <taxon>Novosphingobium</taxon>
    </lineage>
</organism>
<name>A0ABT6CGZ2_9SPHN</name>
<accession>A0ABT6CGZ2</accession>
<keyword evidence="2" id="KW-1185">Reference proteome</keyword>
<evidence type="ECO:0000313" key="2">
    <source>
        <dbReference type="Proteomes" id="UP001222770"/>
    </source>
</evidence>
<comment type="caution">
    <text evidence="1">The sequence shown here is derived from an EMBL/GenBank/DDBJ whole genome shotgun (WGS) entry which is preliminary data.</text>
</comment>
<dbReference type="Proteomes" id="UP001222770">
    <property type="component" value="Unassembled WGS sequence"/>
</dbReference>
<protein>
    <submittedName>
        <fullName evidence="1">Uncharacterized protein</fullName>
    </submittedName>
</protein>
<dbReference type="EMBL" id="JAROCY010000005">
    <property type="protein sequence ID" value="MDF8332794.1"/>
    <property type="molecule type" value="Genomic_DNA"/>
</dbReference>
<evidence type="ECO:0000313" key="1">
    <source>
        <dbReference type="EMBL" id="MDF8332794.1"/>
    </source>
</evidence>
<gene>
    <name evidence="1" type="ORF">POM99_06255</name>
</gene>
<proteinExistence type="predicted"/>
<dbReference type="RefSeq" id="WP_053556494.1">
    <property type="nucleotide sequence ID" value="NZ_JAROCY010000005.1"/>
</dbReference>